<dbReference type="EMBL" id="CM026424">
    <property type="protein sequence ID" value="KAG0581486.1"/>
    <property type="molecule type" value="Genomic_DNA"/>
</dbReference>
<evidence type="ECO:0000313" key="1">
    <source>
        <dbReference type="EMBL" id="KAG0581486.1"/>
    </source>
</evidence>
<dbReference type="AlphaFoldDB" id="A0A8T0IF33"/>
<proteinExistence type="predicted"/>
<name>A0A8T0IF33_CERPU</name>
<gene>
    <name evidence="1" type="ORF">KC19_4G255900</name>
</gene>
<accession>A0A8T0IF33</accession>
<comment type="caution">
    <text evidence="1">The sequence shown here is derived from an EMBL/GenBank/DDBJ whole genome shotgun (WGS) entry which is preliminary data.</text>
</comment>
<reference evidence="1" key="1">
    <citation type="submission" date="2020-06" db="EMBL/GenBank/DDBJ databases">
        <title>WGS assembly of Ceratodon purpureus strain R40.</title>
        <authorList>
            <person name="Carey S.B."/>
            <person name="Jenkins J."/>
            <person name="Shu S."/>
            <person name="Lovell J.T."/>
            <person name="Sreedasyam A."/>
            <person name="Maumus F."/>
            <person name="Tiley G.P."/>
            <person name="Fernandez-Pozo N."/>
            <person name="Barry K."/>
            <person name="Chen C."/>
            <person name="Wang M."/>
            <person name="Lipzen A."/>
            <person name="Daum C."/>
            <person name="Saski C.A."/>
            <person name="Payton A.C."/>
            <person name="Mcbreen J.C."/>
            <person name="Conrad R.E."/>
            <person name="Kollar L.M."/>
            <person name="Olsson S."/>
            <person name="Huttunen S."/>
            <person name="Landis J.B."/>
            <person name="Wickett N.J."/>
            <person name="Johnson M.G."/>
            <person name="Rensing S.A."/>
            <person name="Grimwood J."/>
            <person name="Schmutz J."/>
            <person name="Mcdaniel S.F."/>
        </authorList>
    </citation>
    <scope>NUCLEOTIDE SEQUENCE</scope>
    <source>
        <strain evidence="1">R40</strain>
    </source>
</reference>
<evidence type="ECO:0000313" key="2">
    <source>
        <dbReference type="Proteomes" id="UP000822688"/>
    </source>
</evidence>
<sequence>MSESLHIILELVSYKKHSSGLHPELLNTFQRSVAQSSPKRCHHSCNACFVRGMVLSLSTG</sequence>
<keyword evidence="2" id="KW-1185">Reference proteome</keyword>
<protein>
    <submittedName>
        <fullName evidence="1">Uncharacterized protein</fullName>
    </submittedName>
</protein>
<organism evidence="1 2">
    <name type="scientific">Ceratodon purpureus</name>
    <name type="common">Fire moss</name>
    <name type="synonym">Dicranum purpureum</name>
    <dbReference type="NCBI Taxonomy" id="3225"/>
    <lineage>
        <taxon>Eukaryota</taxon>
        <taxon>Viridiplantae</taxon>
        <taxon>Streptophyta</taxon>
        <taxon>Embryophyta</taxon>
        <taxon>Bryophyta</taxon>
        <taxon>Bryophytina</taxon>
        <taxon>Bryopsida</taxon>
        <taxon>Dicranidae</taxon>
        <taxon>Pseudoditrichales</taxon>
        <taxon>Ditrichaceae</taxon>
        <taxon>Ceratodon</taxon>
    </lineage>
</organism>
<dbReference type="Proteomes" id="UP000822688">
    <property type="component" value="Chromosome 4"/>
</dbReference>